<dbReference type="Gene3D" id="3.50.30.30">
    <property type="match status" value="1"/>
</dbReference>
<dbReference type="PANTHER" id="PTHR10404:SF46">
    <property type="entry name" value="VACUOLAR PROTEIN SORTING-ASSOCIATED PROTEIN 70"/>
    <property type="match status" value="1"/>
</dbReference>
<dbReference type="InterPro" id="IPR036757">
    <property type="entry name" value="TFR-like_dimer_dom_sf"/>
</dbReference>
<dbReference type="SUPFAM" id="SSF53187">
    <property type="entry name" value="Zn-dependent exopeptidases"/>
    <property type="match status" value="1"/>
</dbReference>
<organism evidence="6 7">
    <name type="scientific">Strongylocentrotus purpuratus</name>
    <name type="common">Purple sea urchin</name>
    <dbReference type="NCBI Taxonomy" id="7668"/>
    <lineage>
        <taxon>Eukaryota</taxon>
        <taxon>Metazoa</taxon>
        <taxon>Echinodermata</taxon>
        <taxon>Eleutherozoa</taxon>
        <taxon>Echinozoa</taxon>
        <taxon>Echinoidea</taxon>
        <taxon>Euechinoidea</taxon>
        <taxon>Echinacea</taxon>
        <taxon>Camarodonta</taxon>
        <taxon>Echinidea</taxon>
        <taxon>Strongylocentrotidae</taxon>
        <taxon>Strongylocentrotus</taxon>
    </lineage>
</organism>
<dbReference type="KEGG" id="spu:756696"/>
<dbReference type="CDD" id="cd08022">
    <property type="entry name" value="M28_PSMA_like"/>
    <property type="match status" value="1"/>
</dbReference>
<dbReference type="Gene3D" id="3.40.630.10">
    <property type="entry name" value="Zn peptidases"/>
    <property type="match status" value="1"/>
</dbReference>
<keyword evidence="3" id="KW-1133">Transmembrane helix</keyword>
<evidence type="ECO:0000256" key="3">
    <source>
        <dbReference type="SAM" id="Phobius"/>
    </source>
</evidence>
<dbReference type="EnsemblMetazoa" id="XM_030986811">
    <property type="protein sequence ID" value="XP_030842671"/>
    <property type="gene ID" value="LOC756696"/>
</dbReference>
<keyword evidence="3" id="KW-0472">Membrane</keyword>
<sequence>MAIDGGGAAYTRFAEEMDIDRLDLKIRDNYSGYGRWPAVRRWCSEHRKTLGLFAFALCLFFVGIVIGHFLHYAVVEHCETQTQNETHTVSVPTPTEPAPHSNYSNILHTLITKETLDSYLKRYTQGPHYAGSPNSEQIISSIKNAWGSAGGFKVYTKKYQVQLSRPNRTHPTRFDTYGPSTCDECFTTTYYPNDDPKNNLLPGFNPYAANIEVEARLVYINYGTWRDFITLTRKANIDVKDNICLVRQGKLNIRLIARACSHHGGIGLVVFPDTLHYTPNITEDADPNTWWLPVDATIRDQVRMAFGDPLTPFLPSLEYGSVNDSASNQEYGSVNDSASNQEYGSVNDTKQQETISETFYDAMDFPVQTIGYEQARWYLTKMAPPVAPEDWQGIKLRNHTFKVGPGFHSHDQKFKMTVNNVLLTETITNIFGMIKGEVEPDRYVIVGNHRDSLTYGGVEPGTGTAILMELARVLGGLYKEQGWRPRRSIILASWDAGDDGNIGSAEWVEENVEVLRERTVAYINLDGAVEGNYTFSATGSPLLSKIIHYATKRVNCPDASHSKMKIYDNWAMKKPSQLGAEIEPLGMGNDAAPFLHVAGVPVLDLKYTYDKEYYGGIPTYPVKHTAYDTYDYVKRFIDPDMSIHVAVTEVVAEALLSLADDPLLQINVVDYATKLVEYLRELKKANFTVPLDEGLGHLNDAIQRFSKAAQDFQHDYYIPPELEDQTLLREVNDRVMSVERAFAGDPGNYYLPQLRHVVYGPSRSGYEGQGFGPLTRALYMAKWTNSWDLVQPALSGTIARIEAAVHLLTGSPLGTITLP</sequence>
<dbReference type="Proteomes" id="UP000007110">
    <property type="component" value="Unassembled WGS sequence"/>
</dbReference>
<dbReference type="InterPro" id="IPR039373">
    <property type="entry name" value="Peptidase_M28B"/>
</dbReference>
<dbReference type="InterPro" id="IPR007484">
    <property type="entry name" value="Peptidase_M28"/>
</dbReference>
<feature type="region of interest" description="Disordered" evidence="2">
    <location>
        <begin position="328"/>
        <end position="347"/>
    </location>
</feature>
<dbReference type="SUPFAM" id="SSF47672">
    <property type="entry name" value="Transferrin receptor-like dimerisation domain"/>
    <property type="match status" value="1"/>
</dbReference>
<dbReference type="Gene3D" id="1.20.930.40">
    <property type="entry name" value="Transferrin receptor-like, dimerisation domain"/>
    <property type="match status" value="1"/>
</dbReference>
<dbReference type="AlphaFoldDB" id="A0A7M7NW90"/>
<comment type="similarity">
    <text evidence="1">Belongs to the peptidase M28 family. M28B subfamily.</text>
</comment>
<dbReference type="InParanoid" id="A0A7M7NW90"/>
<dbReference type="InterPro" id="IPR007365">
    <property type="entry name" value="TFR-like_dimer_dom"/>
</dbReference>
<reference evidence="7" key="1">
    <citation type="submission" date="2015-02" db="EMBL/GenBank/DDBJ databases">
        <title>Genome sequencing for Strongylocentrotus purpuratus.</title>
        <authorList>
            <person name="Murali S."/>
            <person name="Liu Y."/>
            <person name="Vee V."/>
            <person name="English A."/>
            <person name="Wang M."/>
            <person name="Skinner E."/>
            <person name="Han Y."/>
            <person name="Muzny D.M."/>
            <person name="Worley K.C."/>
            <person name="Gibbs R.A."/>
        </authorList>
    </citation>
    <scope>NUCLEOTIDE SEQUENCE</scope>
</reference>
<evidence type="ECO:0000313" key="6">
    <source>
        <dbReference type="EnsemblMetazoa" id="XP_030842671"/>
    </source>
</evidence>
<evidence type="ECO:0000259" key="5">
    <source>
        <dbReference type="Pfam" id="PF04389"/>
    </source>
</evidence>
<evidence type="ECO:0000256" key="1">
    <source>
        <dbReference type="ARBA" id="ARBA00005634"/>
    </source>
</evidence>
<dbReference type="OrthoDB" id="5841748at2759"/>
<feature type="domain" description="Peptidase M28" evidence="5">
    <location>
        <begin position="429"/>
        <end position="633"/>
    </location>
</feature>
<evidence type="ECO:0000313" key="7">
    <source>
        <dbReference type="Proteomes" id="UP000007110"/>
    </source>
</evidence>
<dbReference type="RefSeq" id="XP_030842671.1">
    <property type="nucleotide sequence ID" value="XM_030986811.1"/>
</dbReference>
<keyword evidence="7" id="KW-1185">Reference proteome</keyword>
<evidence type="ECO:0000256" key="2">
    <source>
        <dbReference type="SAM" id="MobiDB-lite"/>
    </source>
</evidence>
<dbReference type="PANTHER" id="PTHR10404">
    <property type="entry name" value="N-ACETYLATED-ALPHA-LINKED ACIDIC DIPEPTIDASE"/>
    <property type="match status" value="1"/>
</dbReference>
<dbReference type="InterPro" id="IPR046450">
    <property type="entry name" value="PA_dom_sf"/>
</dbReference>
<feature type="domain" description="Transferrin receptor-like dimerisation" evidence="4">
    <location>
        <begin position="695"/>
        <end position="808"/>
    </location>
</feature>
<dbReference type="Pfam" id="PF04389">
    <property type="entry name" value="Peptidase_M28"/>
    <property type="match status" value="1"/>
</dbReference>
<proteinExistence type="inferred from homology"/>
<name>A0A7M7NW90_STRPU</name>
<keyword evidence="3" id="KW-0812">Transmembrane</keyword>
<dbReference type="SUPFAM" id="SSF52025">
    <property type="entry name" value="PA domain"/>
    <property type="match status" value="2"/>
</dbReference>
<dbReference type="FunFam" id="3.40.630.10:FF:000101">
    <property type="entry name" value="N-acetylated alpha-linked acidic dipeptidase like 1"/>
    <property type="match status" value="1"/>
</dbReference>
<feature type="transmembrane region" description="Helical" evidence="3">
    <location>
        <begin position="50"/>
        <end position="74"/>
    </location>
</feature>
<dbReference type="GO" id="GO:0004180">
    <property type="term" value="F:carboxypeptidase activity"/>
    <property type="evidence" value="ECO:0000318"/>
    <property type="project" value="GO_Central"/>
</dbReference>
<dbReference type="GeneID" id="756696"/>
<dbReference type="Pfam" id="PF04253">
    <property type="entry name" value="TFR_dimer"/>
    <property type="match status" value="1"/>
</dbReference>
<reference evidence="6" key="2">
    <citation type="submission" date="2021-01" db="UniProtKB">
        <authorList>
            <consortium name="EnsemblMetazoa"/>
        </authorList>
    </citation>
    <scope>IDENTIFICATION</scope>
</reference>
<protein>
    <submittedName>
        <fullName evidence="6">Uncharacterized protein</fullName>
    </submittedName>
</protein>
<accession>A0A7M7NW90</accession>
<dbReference type="OMA" id="MTRNDLA"/>
<evidence type="ECO:0000259" key="4">
    <source>
        <dbReference type="Pfam" id="PF04253"/>
    </source>
</evidence>